<evidence type="ECO:0000313" key="1">
    <source>
        <dbReference type="EMBL" id="MDQ7906754.1"/>
    </source>
</evidence>
<keyword evidence="2" id="KW-1185">Reference proteome</keyword>
<dbReference type="RefSeq" id="WP_308714030.1">
    <property type="nucleotide sequence ID" value="NZ_JAVHUY010000017.1"/>
</dbReference>
<name>A0ABU0ZI73_9ACTN</name>
<dbReference type="Proteomes" id="UP001230908">
    <property type="component" value="Unassembled WGS sequence"/>
</dbReference>
<protein>
    <submittedName>
        <fullName evidence="1">Uncharacterized protein</fullName>
    </submittedName>
</protein>
<proteinExistence type="predicted"/>
<gene>
    <name evidence="1" type="ORF">RB614_19750</name>
</gene>
<reference evidence="1 2" key="1">
    <citation type="submission" date="2023-08" db="EMBL/GenBank/DDBJ databases">
        <title>Phytohabitans sansha sp. nov., isolated from marine sediment.</title>
        <authorList>
            <person name="Zhao Y."/>
            <person name="Yi K."/>
        </authorList>
    </citation>
    <scope>NUCLEOTIDE SEQUENCE [LARGE SCALE GENOMIC DNA]</scope>
    <source>
        <strain evidence="1 2">ZYX-F-186</strain>
    </source>
</reference>
<sequence>MNTGSWWSRLRHALIPRWRRRAVDLRERLSWWQWWEAGRPVSDRATPLVHIRCDVCGVVTATIVDRGEWLRVRVGDREYPMLRNSVRCTKHGWLDIGWAVVEPAAAHARISGTVATLRAKPGVS</sequence>
<comment type="caution">
    <text evidence="1">The sequence shown here is derived from an EMBL/GenBank/DDBJ whole genome shotgun (WGS) entry which is preliminary data.</text>
</comment>
<accession>A0ABU0ZI73</accession>
<evidence type="ECO:0000313" key="2">
    <source>
        <dbReference type="Proteomes" id="UP001230908"/>
    </source>
</evidence>
<dbReference type="EMBL" id="JAVHUY010000017">
    <property type="protein sequence ID" value="MDQ7906754.1"/>
    <property type="molecule type" value="Genomic_DNA"/>
</dbReference>
<organism evidence="1 2">
    <name type="scientific">Phytohabitans maris</name>
    <dbReference type="NCBI Taxonomy" id="3071409"/>
    <lineage>
        <taxon>Bacteria</taxon>
        <taxon>Bacillati</taxon>
        <taxon>Actinomycetota</taxon>
        <taxon>Actinomycetes</taxon>
        <taxon>Micromonosporales</taxon>
        <taxon>Micromonosporaceae</taxon>
    </lineage>
</organism>